<keyword evidence="2" id="KW-0963">Cytoplasm</keyword>
<dbReference type="OrthoDB" id="2190947at2759"/>
<dbReference type="EMBL" id="AGNL01006734">
    <property type="protein sequence ID" value="EJK71824.1"/>
    <property type="molecule type" value="Genomic_DNA"/>
</dbReference>
<dbReference type="Proteomes" id="UP000266841">
    <property type="component" value="Unassembled WGS sequence"/>
</dbReference>
<sequence length="164" mass="17881">MGRRISAKDGVPEPTCMDIHEALASMNIRHVVQPYKGYSRDAESRWDNLGRVLVDLQGAKDKGLLQIGVDGIYDLDNVPDLDMSDENESGNGGAGKKKLLKELAQVIKVLPGRQQRLDQKKRRLEEEKAKAAKAEKEAAAKTKTATSSGAGSGGNRKKKGKKKK</sequence>
<feature type="region of interest" description="Disordered" evidence="5">
    <location>
        <begin position="114"/>
        <end position="164"/>
    </location>
</feature>
<dbReference type="Gene3D" id="3.30.56.30">
    <property type="entry name" value="Signal recognition particle, SRP19-like subunit"/>
    <property type="match status" value="1"/>
</dbReference>
<dbReference type="PANTHER" id="PTHR17453">
    <property type="entry name" value="SIGNAL RECOGNITION PARTICLE 19 KD PROTEIN"/>
    <property type="match status" value="1"/>
</dbReference>
<dbReference type="GO" id="GO:0008312">
    <property type="term" value="F:7S RNA binding"/>
    <property type="evidence" value="ECO:0007669"/>
    <property type="project" value="InterPro"/>
</dbReference>
<dbReference type="GO" id="GO:0005786">
    <property type="term" value="C:signal recognition particle, endoplasmic reticulum targeting"/>
    <property type="evidence" value="ECO:0007669"/>
    <property type="project" value="UniProtKB-KW"/>
</dbReference>
<name>K0T3X9_THAOC</name>
<accession>K0T3X9</accession>
<dbReference type="eggNOG" id="ENOG502SRY3">
    <property type="taxonomic scope" value="Eukaryota"/>
</dbReference>
<dbReference type="GO" id="GO:0006617">
    <property type="term" value="P:SRP-dependent cotranslational protein targeting to membrane, signal sequence recognition"/>
    <property type="evidence" value="ECO:0007669"/>
    <property type="project" value="TreeGrafter"/>
</dbReference>
<proteinExistence type="predicted"/>
<evidence type="ECO:0000256" key="2">
    <source>
        <dbReference type="ARBA" id="ARBA00022490"/>
    </source>
</evidence>
<comment type="subcellular location">
    <subcellularLocation>
        <location evidence="1">Cytoplasm</location>
    </subcellularLocation>
</comment>
<keyword evidence="4" id="KW-0687">Ribonucleoprotein</keyword>
<evidence type="ECO:0000313" key="6">
    <source>
        <dbReference type="EMBL" id="EJK71824.1"/>
    </source>
</evidence>
<feature type="compositionally biased region" description="Basic residues" evidence="5">
    <location>
        <begin position="155"/>
        <end position="164"/>
    </location>
</feature>
<dbReference type="AlphaFoldDB" id="K0T3X9"/>
<dbReference type="OMA" id="MKEMANF"/>
<evidence type="ECO:0000313" key="7">
    <source>
        <dbReference type="Proteomes" id="UP000266841"/>
    </source>
</evidence>
<dbReference type="Pfam" id="PF01922">
    <property type="entry name" value="SRP19"/>
    <property type="match status" value="1"/>
</dbReference>
<keyword evidence="3" id="KW-0733">Signal recognition particle</keyword>
<dbReference type="SUPFAM" id="SSF69695">
    <property type="entry name" value="SRP19"/>
    <property type="match status" value="1"/>
</dbReference>
<evidence type="ECO:0000256" key="1">
    <source>
        <dbReference type="ARBA" id="ARBA00004496"/>
    </source>
</evidence>
<keyword evidence="7" id="KW-1185">Reference proteome</keyword>
<organism evidence="6 7">
    <name type="scientific">Thalassiosira oceanica</name>
    <name type="common">Marine diatom</name>
    <dbReference type="NCBI Taxonomy" id="159749"/>
    <lineage>
        <taxon>Eukaryota</taxon>
        <taxon>Sar</taxon>
        <taxon>Stramenopiles</taxon>
        <taxon>Ochrophyta</taxon>
        <taxon>Bacillariophyta</taxon>
        <taxon>Coscinodiscophyceae</taxon>
        <taxon>Thalassiosirophycidae</taxon>
        <taxon>Thalassiosirales</taxon>
        <taxon>Thalassiosiraceae</taxon>
        <taxon>Thalassiosira</taxon>
    </lineage>
</organism>
<reference evidence="6 7" key="1">
    <citation type="journal article" date="2012" name="Genome Biol.">
        <title>Genome and low-iron response of an oceanic diatom adapted to chronic iron limitation.</title>
        <authorList>
            <person name="Lommer M."/>
            <person name="Specht M."/>
            <person name="Roy A.S."/>
            <person name="Kraemer L."/>
            <person name="Andreson R."/>
            <person name="Gutowska M.A."/>
            <person name="Wolf J."/>
            <person name="Bergner S.V."/>
            <person name="Schilhabel M.B."/>
            <person name="Klostermeier U.C."/>
            <person name="Beiko R.G."/>
            <person name="Rosenstiel P."/>
            <person name="Hippler M."/>
            <person name="Laroche J."/>
        </authorList>
    </citation>
    <scope>NUCLEOTIDE SEQUENCE [LARGE SCALE GENOMIC DNA]</scope>
    <source>
        <strain evidence="6 7">CCMP1005</strain>
    </source>
</reference>
<dbReference type="InterPro" id="IPR036521">
    <property type="entry name" value="SRP19-like_sf"/>
</dbReference>
<feature type="region of interest" description="Disordered" evidence="5">
    <location>
        <begin position="78"/>
        <end position="97"/>
    </location>
</feature>
<dbReference type="InterPro" id="IPR002778">
    <property type="entry name" value="Signal_recog_particle_SRP19"/>
</dbReference>
<dbReference type="PANTHER" id="PTHR17453:SF0">
    <property type="entry name" value="SIGNAL RECOGNITION PARTICLE 19 KDA PROTEIN"/>
    <property type="match status" value="1"/>
</dbReference>
<evidence type="ECO:0000256" key="5">
    <source>
        <dbReference type="SAM" id="MobiDB-lite"/>
    </source>
</evidence>
<evidence type="ECO:0000256" key="4">
    <source>
        <dbReference type="ARBA" id="ARBA00023274"/>
    </source>
</evidence>
<comment type="caution">
    <text evidence="6">The sequence shown here is derived from an EMBL/GenBank/DDBJ whole genome shotgun (WGS) entry which is preliminary data.</text>
</comment>
<protein>
    <submittedName>
        <fullName evidence="6">Uncharacterized protein</fullName>
    </submittedName>
</protein>
<evidence type="ECO:0000256" key="3">
    <source>
        <dbReference type="ARBA" id="ARBA00023135"/>
    </source>
</evidence>
<feature type="compositionally biased region" description="Acidic residues" evidence="5">
    <location>
        <begin position="78"/>
        <end position="88"/>
    </location>
</feature>
<feature type="compositionally biased region" description="Basic and acidic residues" evidence="5">
    <location>
        <begin position="115"/>
        <end position="140"/>
    </location>
</feature>
<gene>
    <name evidence="6" type="ORF">THAOC_06698</name>
</gene>